<proteinExistence type="predicted"/>
<dbReference type="PANTHER" id="PTHR19863:SF11">
    <property type="entry name" value="WD REPEAT-CONTAINING PROTEIN 47-LIKE PROTEIN"/>
    <property type="match status" value="1"/>
</dbReference>
<dbReference type="OrthoDB" id="5829520at2759"/>
<name>A0A0D8XCT7_DICVI</name>
<dbReference type="PANTHER" id="PTHR19863">
    <property type="entry name" value="NEMITIN (NEURONAL ENRICHED MAP INTERACTING PROTEIN) HOMOLOG"/>
    <property type="match status" value="1"/>
</dbReference>
<keyword evidence="2" id="KW-1185">Reference proteome</keyword>
<sequence length="325" mass="35229">MTDPFSIVVNNFSKQTWTESSLKFSDPCSASAWPLSRFVFVGDKAGRIHSIDAEGPSSVLISTSSVSSSRITSLSLNQLSDLFACTSTDNSFVTIGTTDPTNGTLGYTTVDLSCTQRPHCVVFMDDERNKQSLILVGSSTGIHIVDAHSGALFRHLTSKGGATSLYSWHGCMVAGGEIRGGVALWDARVTEPVHRFAIDGRISKRAVFSVDSDARVLALAGESGLIHLFDISARKQITKKKISSSDIKVLSFSTKMRLLLASDVESLKMVNLQNISLSPLSDPIHQISTLNSITGARWSPSSCRFIVHTTDCNLRFYQLVDSDKS</sequence>
<accession>A0A0D8XCT7</accession>
<reference evidence="2" key="2">
    <citation type="journal article" date="2016" name="Sci. Rep.">
        <title>Dictyocaulus viviparus genome, variome and transcriptome elucidate lungworm biology and support future intervention.</title>
        <authorList>
            <person name="McNulty S.N."/>
            <person name="Strube C."/>
            <person name="Rosa B.A."/>
            <person name="Martin J.C."/>
            <person name="Tyagi R."/>
            <person name="Choi Y.J."/>
            <person name="Wang Q."/>
            <person name="Hallsworth Pepin K."/>
            <person name="Zhang X."/>
            <person name="Ozersky P."/>
            <person name="Wilson R.K."/>
            <person name="Sternberg P.W."/>
            <person name="Gasser R.B."/>
            <person name="Mitreva M."/>
        </authorList>
    </citation>
    <scope>NUCLEOTIDE SEQUENCE [LARGE SCALE GENOMIC DNA]</scope>
    <source>
        <strain evidence="2">HannoverDv2000</strain>
    </source>
</reference>
<organism evidence="1 2">
    <name type="scientific">Dictyocaulus viviparus</name>
    <name type="common">Bovine lungworm</name>
    <dbReference type="NCBI Taxonomy" id="29172"/>
    <lineage>
        <taxon>Eukaryota</taxon>
        <taxon>Metazoa</taxon>
        <taxon>Ecdysozoa</taxon>
        <taxon>Nematoda</taxon>
        <taxon>Chromadorea</taxon>
        <taxon>Rhabditida</taxon>
        <taxon>Rhabditina</taxon>
        <taxon>Rhabditomorpha</taxon>
        <taxon>Strongyloidea</taxon>
        <taxon>Metastrongylidae</taxon>
        <taxon>Dictyocaulus</taxon>
    </lineage>
</organism>
<reference evidence="1 2" key="1">
    <citation type="submission" date="2013-11" db="EMBL/GenBank/DDBJ databases">
        <title>Draft genome of the bovine lungworm Dictyocaulus viviparus.</title>
        <authorList>
            <person name="Mitreva M."/>
        </authorList>
    </citation>
    <scope>NUCLEOTIDE SEQUENCE [LARGE SCALE GENOMIC DNA]</scope>
    <source>
        <strain evidence="1 2">HannoverDv2000</strain>
    </source>
</reference>
<protein>
    <recommendedName>
        <fullName evidence="3">WD domain, G-beta repeat protein</fullName>
    </recommendedName>
</protein>
<dbReference type="InterPro" id="IPR040067">
    <property type="entry name" value="WDR47"/>
</dbReference>
<evidence type="ECO:0000313" key="1">
    <source>
        <dbReference type="EMBL" id="KJH42440.1"/>
    </source>
</evidence>
<dbReference type="Gene3D" id="2.130.10.10">
    <property type="entry name" value="YVTN repeat-like/Quinoprotein amine dehydrogenase"/>
    <property type="match status" value="2"/>
</dbReference>
<dbReference type="InterPro" id="IPR036322">
    <property type="entry name" value="WD40_repeat_dom_sf"/>
</dbReference>
<dbReference type="SUPFAM" id="SSF50978">
    <property type="entry name" value="WD40 repeat-like"/>
    <property type="match status" value="1"/>
</dbReference>
<dbReference type="InterPro" id="IPR015943">
    <property type="entry name" value="WD40/YVTN_repeat-like_dom_sf"/>
</dbReference>
<evidence type="ECO:0000313" key="2">
    <source>
        <dbReference type="Proteomes" id="UP000053766"/>
    </source>
</evidence>
<dbReference type="Proteomes" id="UP000053766">
    <property type="component" value="Unassembled WGS sequence"/>
</dbReference>
<dbReference type="AlphaFoldDB" id="A0A0D8XCT7"/>
<gene>
    <name evidence="1" type="ORF">DICVIV_11576</name>
</gene>
<dbReference type="EMBL" id="KN716664">
    <property type="protein sequence ID" value="KJH42440.1"/>
    <property type="molecule type" value="Genomic_DNA"/>
</dbReference>
<evidence type="ECO:0008006" key="3">
    <source>
        <dbReference type="Google" id="ProtNLM"/>
    </source>
</evidence>